<feature type="domain" description="FYVE-type" evidence="9">
    <location>
        <begin position="631"/>
        <end position="707"/>
    </location>
</feature>
<dbReference type="Pfam" id="PF12796">
    <property type="entry name" value="Ank_2"/>
    <property type="match status" value="1"/>
</dbReference>
<dbReference type="Pfam" id="PF13637">
    <property type="entry name" value="Ank_4"/>
    <property type="match status" value="1"/>
</dbReference>
<dbReference type="Gene3D" id="1.25.40.20">
    <property type="entry name" value="Ankyrin repeat-containing domain"/>
    <property type="match status" value="3"/>
</dbReference>
<dbReference type="Pfam" id="PF01363">
    <property type="entry name" value="FYVE"/>
    <property type="match status" value="1"/>
</dbReference>
<feature type="region of interest" description="Disordered" evidence="8">
    <location>
        <begin position="534"/>
        <end position="564"/>
    </location>
</feature>
<keyword evidence="3 7" id="KW-0863">Zinc-finger</keyword>
<evidence type="ECO:0000256" key="2">
    <source>
        <dbReference type="ARBA" id="ARBA00022737"/>
    </source>
</evidence>
<evidence type="ECO:0000313" key="10">
    <source>
        <dbReference type="EMBL" id="CAG8620517.1"/>
    </source>
</evidence>
<evidence type="ECO:0000256" key="3">
    <source>
        <dbReference type="ARBA" id="ARBA00022771"/>
    </source>
</evidence>
<keyword evidence="11" id="KW-1185">Reference proteome</keyword>
<accession>A0A9N9D279</accession>
<feature type="non-terminal residue" evidence="10">
    <location>
        <position position="879"/>
    </location>
</feature>
<name>A0A9N9D279_9GLOM</name>
<dbReference type="InterPro" id="IPR000306">
    <property type="entry name" value="Znf_FYVE"/>
</dbReference>
<dbReference type="PRINTS" id="PR01415">
    <property type="entry name" value="ANKYRIN"/>
</dbReference>
<keyword evidence="2" id="KW-0677">Repeat</keyword>
<dbReference type="Gene3D" id="3.30.40.10">
    <property type="entry name" value="Zinc/RING finger domain, C3HC4 (zinc finger)"/>
    <property type="match status" value="1"/>
</dbReference>
<dbReference type="SUPFAM" id="SSF116846">
    <property type="entry name" value="MIT domain"/>
    <property type="match status" value="1"/>
</dbReference>
<evidence type="ECO:0000256" key="6">
    <source>
        <dbReference type="PROSITE-ProRule" id="PRU00023"/>
    </source>
</evidence>
<evidence type="ECO:0000256" key="1">
    <source>
        <dbReference type="ARBA" id="ARBA00022723"/>
    </source>
</evidence>
<feature type="compositionally biased region" description="Low complexity" evidence="8">
    <location>
        <begin position="541"/>
        <end position="564"/>
    </location>
</feature>
<reference evidence="10" key="1">
    <citation type="submission" date="2021-06" db="EMBL/GenBank/DDBJ databases">
        <authorList>
            <person name="Kallberg Y."/>
            <person name="Tangrot J."/>
            <person name="Rosling A."/>
        </authorList>
    </citation>
    <scope>NUCLEOTIDE SEQUENCE</scope>
    <source>
        <strain evidence="10">MT106</strain>
    </source>
</reference>
<evidence type="ECO:0000256" key="5">
    <source>
        <dbReference type="ARBA" id="ARBA00023043"/>
    </source>
</evidence>
<dbReference type="SMART" id="SM00248">
    <property type="entry name" value="ANK"/>
    <property type="match status" value="4"/>
</dbReference>
<feature type="repeat" description="ANK" evidence="6">
    <location>
        <begin position="207"/>
        <end position="239"/>
    </location>
</feature>
<dbReference type="Pfam" id="PF00023">
    <property type="entry name" value="Ank"/>
    <property type="match status" value="1"/>
</dbReference>
<gene>
    <name evidence="10" type="ORF">AGERDE_LOCUS10043</name>
</gene>
<feature type="repeat" description="ANK" evidence="6">
    <location>
        <begin position="171"/>
        <end position="195"/>
    </location>
</feature>
<dbReference type="OrthoDB" id="660555at2759"/>
<dbReference type="SUPFAM" id="SSF48403">
    <property type="entry name" value="Ankyrin repeat"/>
    <property type="match status" value="1"/>
</dbReference>
<comment type="caution">
    <text evidence="10">The sequence shown here is derived from an EMBL/GenBank/DDBJ whole genome shotgun (WGS) entry which is preliminary data.</text>
</comment>
<dbReference type="PANTHER" id="PTHR24171">
    <property type="entry name" value="ANKYRIN REPEAT DOMAIN-CONTAINING PROTEIN 39-RELATED"/>
    <property type="match status" value="1"/>
</dbReference>
<dbReference type="PANTHER" id="PTHR24171:SF8">
    <property type="entry name" value="BRCA1-ASSOCIATED RING DOMAIN PROTEIN 1"/>
    <property type="match status" value="1"/>
</dbReference>
<feature type="repeat" description="ANK" evidence="6">
    <location>
        <begin position="104"/>
        <end position="126"/>
    </location>
</feature>
<dbReference type="CDD" id="cd00065">
    <property type="entry name" value="FYVE_like_SF"/>
    <property type="match status" value="1"/>
</dbReference>
<dbReference type="InterPro" id="IPR002110">
    <property type="entry name" value="Ankyrin_rpt"/>
</dbReference>
<evidence type="ECO:0000256" key="7">
    <source>
        <dbReference type="PROSITE-ProRule" id="PRU00091"/>
    </source>
</evidence>
<dbReference type="Proteomes" id="UP000789831">
    <property type="component" value="Unassembled WGS sequence"/>
</dbReference>
<dbReference type="EMBL" id="CAJVPL010002823">
    <property type="protein sequence ID" value="CAG8620517.1"/>
    <property type="molecule type" value="Genomic_DNA"/>
</dbReference>
<dbReference type="InterPro" id="IPR036770">
    <property type="entry name" value="Ankyrin_rpt-contain_sf"/>
</dbReference>
<dbReference type="SMART" id="SM00064">
    <property type="entry name" value="FYVE"/>
    <property type="match status" value="1"/>
</dbReference>
<dbReference type="InterPro" id="IPR017455">
    <property type="entry name" value="Znf_FYVE-rel"/>
</dbReference>
<keyword evidence="1" id="KW-0479">Metal-binding</keyword>
<keyword evidence="4" id="KW-0862">Zinc</keyword>
<dbReference type="SUPFAM" id="SSF57903">
    <property type="entry name" value="FYVE/PHD zinc finger"/>
    <property type="match status" value="1"/>
</dbReference>
<dbReference type="InterPro" id="IPR011011">
    <property type="entry name" value="Znf_FYVE_PHD"/>
</dbReference>
<dbReference type="InterPro" id="IPR036181">
    <property type="entry name" value="MIT_dom_sf"/>
</dbReference>
<protein>
    <submittedName>
        <fullName evidence="10">6067_t:CDS:1</fullName>
    </submittedName>
</protein>
<dbReference type="GO" id="GO:0008270">
    <property type="term" value="F:zinc ion binding"/>
    <property type="evidence" value="ECO:0007669"/>
    <property type="project" value="UniProtKB-KW"/>
</dbReference>
<dbReference type="PROSITE" id="PS50297">
    <property type="entry name" value="ANK_REP_REGION"/>
    <property type="match status" value="4"/>
</dbReference>
<evidence type="ECO:0000259" key="9">
    <source>
        <dbReference type="PROSITE" id="PS50178"/>
    </source>
</evidence>
<dbReference type="PROSITE" id="PS50178">
    <property type="entry name" value="ZF_FYVE"/>
    <property type="match status" value="1"/>
</dbReference>
<sequence length="879" mass="97011">MVSSMLPQPAILIPEAVHPPIPGESHRYYGNIHVKQVKLPSTSLTPSYQQRQSKKEDFSNDAELTIHDATASGNLARVQELLDPQGVAETSLSFLIANEANQSSGLTPLHYAASRGHLDIVKYLIDTAGAMIDIEDSTGETALLKASYIGHTHVVAFLLQSKAKVDQVDNDGWTALHNASSQGHTKIVKYLFEHGGADVDVDVKNSKGYTPLMNAASKGHLDIVRYLLSHRANPLIKNNFGETAYDVAATSHEVYICEILEKAERDWWKRKLPIPKPTSFGELIANPAMNQPYDVLAFHVSVPVVLHENQRASNAFPILRGPAKYSPLVKGDSRGPWSDLSGIPTTKEDVQLPMSFISSAASVVSNSTSSKQQKLWFWFSDWQIDFSHPRVDPQGWQYARSFDELDLMWIAAPPTSSSSWVRRRRWIRVMKRKLDFKETSVYPSLLQPIKVYENHDDSTNYVKIAEDALNKGNGKGKAVSGPVSVQDELTRHQEAISILLKGIKSDTNPQRKQEASSLVTTILTHAEYLENLIRDTPDGQTSPTSKDSSSPSLSRSTSSTINLTNIRADSTSSLSSFQTIDDPSWTTSSPNMDTRNPIFSGSALLQAGAVTGISKLNASATPSSGATWEHDGDVHDCRRCHRKFGLWIRRHHCRKCGQVVCDRCSTARVELLPTQLLSDPSGSAADSNSNQNSQYHRVCDSCYALMGNSARQRSNGITAASIISGASFMNNHQRRPSTSSMSQCPACSVQLSNVPGGQDEHLRTCLDNKNGISSLKYVELNERALLKHMNCLSSIMGLPPNTRLKFDFILPIFDIVRIDVIITFVDMNESPLIQIASDASAFGLHQTHTHKYTSTVYKLPSNNPIIGQECPICFEEFLS</sequence>
<evidence type="ECO:0000256" key="4">
    <source>
        <dbReference type="ARBA" id="ARBA00022833"/>
    </source>
</evidence>
<feature type="repeat" description="ANK" evidence="6">
    <location>
        <begin position="138"/>
        <end position="170"/>
    </location>
</feature>
<evidence type="ECO:0000256" key="8">
    <source>
        <dbReference type="SAM" id="MobiDB-lite"/>
    </source>
</evidence>
<dbReference type="InterPro" id="IPR013083">
    <property type="entry name" value="Znf_RING/FYVE/PHD"/>
</dbReference>
<dbReference type="AlphaFoldDB" id="A0A9N9D279"/>
<proteinExistence type="predicted"/>
<evidence type="ECO:0000313" key="11">
    <source>
        <dbReference type="Proteomes" id="UP000789831"/>
    </source>
</evidence>
<keyword evidence="5 6" id="KW-0040">ANK repeat</keyword>
<dbReference type="PROSITE" id="PS50088">
    <property type="entry name" value="ANK_REPEAT"/>
    <property type="match status" value="4"/>
</dbReference>
<organism evidence="10 11">
    <name type="scientific">Ambispora gerdemannii</name>
    <dbReference type="NCBI Taxonomy" id="144530"/>
    <lineage>
        <taxon>Eukaryota</taxon>
        <taxon>Fungi</taxon>
        <taxon>Fungi incertae sedis</taxon>
        <taxon>Mucoromycota</taxon>
        <taxon>Glomeromycotina</taxon>
        <taxon>Glomeromycetes</taxon>
        <taxon>Archaeosporales</taxon>
        <taxon>Ambisporaceae</taxon>
        <taxon>Ambispora</taxon>
    </lineage>
</organism>